<dbReference type="AlphaFoldDB" id="A0A2T4C9Y0"/>
<organism evidence="1 2">
    <name type="scientific">Trichoderma longibrachiatum ATCC 18648</name>
    <dbReference type="NCBI Taxonomy" id="983965"/>
    <lineage>
        <taxon>Eukaryota</taxon>
        <taxon>Fungi</taxon>
        <taxon>Dikarya</taxon>
        <taxon>Ascomycota</taxon>
        <taxon>Pezizomycotina</taxon>
        <taxon>Sordariomycetes</taxon>
        <taxon>Hypocreomycetidae</taxon>
        <taxon>Hypocreales</taxon>
        <taxon>Hypocreaceae</taxon>
        <taxon>Trichoderma</taxon>
    </lineage>
</organism>
<proteinExistence type="predicted"/>
<dbReference type="Proteomes" id="UP000240760">
    <property type="component" value="Unassembled WGS sequence"/>
</dbReference>
<keyword evidence="2" id="KW-1185">Reference proteome</keyword>
<dbReference type="EMBL" id="KZ679129">
    <property type="protein sequence ID" value="PTB78377.1"/>
    <property type="molecule type" value="Genomic_DNA"/>
</dbReference>
<evidence type="ECO:0000313" key="2">
    <source>
        <dbReference type="Proteomes" id="UP000240760"/>
    </source>
</evidence>
<evidence type="ECO:0000313" key="1">
    <source>
        <dbReference type="EMBL" id="PTB78377.1"/>
    </source>
</evidence>
<gene>
    <name evidence="1" type="ORF">M440DRAFT_1390066</name>
</gene>
<reference evidence="1 2" key="1">
    <citation type="submission" date="2016-07" db="EMBL/GenBank/DDBJ databases">
        <title>Multiple horizontal gene transfer events from other fungi enriched the ability of initially mycotrophic Trichoderma (Ascomycota) to feed on dead plant biomass.</title>
        <authorList>
            <consortium name="DOE Joint Genome Institute"/>
            <person name="Aerts A."/>
            <person name="Atanasova L."/>
            <person name="Chenthamara K."/>
            <person name="Zhang J."/>
            <person name="Grujic M."/>
            <person name="Henrissat B."/>
            <person name="Kuo A."/>
            <person name="Salamov A."/>
            <person name="Lipzen A."/>
            <person name="Labutti K."/>
            <person name="Barry K."/>
            <person name="Miao Y."/>
            <person name="Rahimi M.J."/>
            <person name="Shen Q."/>
            <person name="Grigoriev I.V."/>
            <person name="Kubicek C.P."/>
            <person name="Druzhinina I.S."/>
        </authorList>
    </citation>
    <scope>NUCLEOTIDE SEQUENCE [LARGE SCALE GENOMIC DNA]</scope>
    <source>
        <strain evidence="1 2">ATCC 18648</strain>
    </source>
</reference>
<sequence length="160" mass="17476">MALSFDVADEGTSEMDTEYRRNIVPTAQAVLTHVGTMKSNFDLFVSTSAAACTIALSMPWMITDSMYLLKYQQPRMHGIVVSFVQYSIPVTEPGTTDLFIIHASPIVKETIGSVKAAQHAVKQNLKSRRQGELKVQVPNARFPVRAIGVTCACIQAVEGS</sequence>
<protein>
    <submittedName>
        <fullName evidence="1">Uncharacterized protein</fullName>
    </submittedName>
</protein>
<accession>A0A2T4C9Y0</accession>
<name>A0A2T4C9Y0_TRILO</name>